<reference evidence="5" key="1">
    <citation type="submission" date="2023-08" db="EMBL/GenBank/DDBJ databases">
        <authorList>
            <person name="Audoor S."/>
            <person name="Bilcke G."/>
        </authorList>
    </citation>
    <scope>NUCLEOTIDE SEQUENCE</scope>
</reference>
<dbReference type="InterPro" id="IPR041591">
    <property type="entry name" value="OCRE"/>
</dbReference>
<feature type="compositionally biased region" description="Basic and acidic residues" evidence="3">
    <location>
        <begin position="401"/>
        <end position="427"/>
    </location>
</feature>
<evidence type="ECO:0000256" key="2">
    <source>
        <dbReference type="ARBA" id="ARBA00023242"/>
    </source>
</evidence>
<dbReference type="EMBL" id="CAKOGP040000002">
    <property type="protein sequence ID" value="CAJ1925980.1"/>
    <property type="molecule type" value="Genomic_DNA"/>
</dbReference>
<dbReference type="Pfam" id="PF17780">
    <property type="entry name" value="OCRE"/>
    <property type="match status" value="1"/>
</dbReference>
<comment type="caution">
    <text evidence="5">The sequence shown here is derived from an EMBL/GenBank/DDBJ whole genome shotgun (WGS) entry which is preliminary data.</text>
</comment>
<accession>A0AAD2CBR0</accession>
<proteinExistence type="predicted"/>
<feature type="compositionally biased region" description="Basic and acidic residues" evidence="3">
    <location>
        <begin position="11"/>
        <end position="105"/>
    </location>
</feature>
<comment type="subcellular location">
    <subcellularLocation>
        <location evidence="1">Nucleus</location>
    </subcellularLocation>
</comment>
<evidence type="ECO:0000313" key="5">
    <source>
        <dbReference type="EMBL" id="CAJ1925980.1"/>
    </source>
</evidence>
<evidence type="ECO:0000259" key="4">
    <source>
        <dbReference type="Pfam" id="PF17780"/>
    </source>
</evidence>
<feature type="compositionally biased region" description="Basic residues" evidence="3">
    <location>
        <begin position="106"/>
        <end position="117"/>
    </location>
</feature>
<gene>
    <name evidence="5" type="ORF">CYCCA115_LOCUS1181</name>
</gene>
<organism evidence="5 6">
    <name type="scientific">Cylindrotheca closterium</name>
    <dbReference type="NCBI Taxonomy" id="2856"/>
    <lineage>
        <taxon>Eukaryota</taxon>
        <taxon>Sar</taxon>
        <taxon>Stramenopiles</taxon>
        <taxon>Ochrophyta</taxon>
        <taxon>Bacillariophyta</taxon>
        <taxon>Bacillariophyceae</taxon>
        <taxon>Bacillariophycidae</taxon>
        <taxon>Bacillariales</taxon>
        <taxon>Bacillariaceae</taxon>
        <taxon>Cylindrotheca</taxon>
    </lineage>
</organism>
<evidence type="ECO:0000256" key="3">
    <source>
        <dbReference type="SAM" id="MobiDB-lite"/>
    </source>
</evidence>
<dbReference type="GO" id="GO:0005634">
    <property type="term" value="C:nucleus"/>
    <property type="evidence" value="ECO:0007669"/>
    <property type="project" value="UniProtKB-SubCell"/>
</dbReference>
<dbReference type="PANTHER" id="PTHR13948">
    <property type="entry name" value="RNA-BINDING PROTEIN"/>
    <property type="match status" value="1"/>
</dbReference>
<sequence>MEENPGFGRGGNRDDWYDDRRRSGGDRHSHPEDGRRGRFDRGYDGPPRRPRDHLDEDRFGRRSRSDSRGGGHFDDRYDDHYDDRYDDHYDDRYDDRFDDRYDDGRHRSRSRSRRSHDRFRDRRTPSPEVEPEWPPSFDKDGSAFVFDNRSAMFYEALSDFFYDPKSKLYYSNKKESYFRFDEKEDPPFVKVEKSGGGPLEASEVTVEPIVSAIAKPKPMIAINLKTIKKIKGSKSSIARYKHQAPLVSKEEQQRIANIEKWREKQVEIKAEAQLEEGDESRQKIRWTKKGQPICMLCKRKFQSVEKLRSHERDSEMHKQNVVKLEEARQAVLKRKESQAGTYTDRAQRRRDLHGIEGGLNAPSASRIGDPTEAMEPATVPNDTLGSDNIGNQLLRKMGWQEGDKSESDPQDNLRKDWDRIETMAKKS</sequence>
<dbReference type="GO" id="GO:0003723">
    <property type="term" value="F:RNA binding"/>
    <property type="evidence" value="ECO:0007669"/>
    <property type="project" value="TreeGrafter"/>
</dbReference>
<evidence type="ECO:0000313" key="6">
    <source>
        <dbReference type="Proteomes" id="UP001295423"/>
    </source>
</evidence>
<name>A0AAD2CBR0_9STRA</name>
<feature type="region of interest" description="Disordered" evidence="3">
    <location>
        <begin position="1"/>
        <end position="138"/>
    </location>
</feature>
<dbReference type="CDD" id="cd16074">
    <property type="entry name" value="OCRE"/>
    <property type="match status" value="1"/>
</dbReference>
<evidence type="ECO:0000256" key="1">
    <source>
        <dbReference type="ARBA" id="ARBA00004123"/>
    </source>
</evidence>
<feature type="compositionally biased region" description="Polar residues" evidence="3">
    <location>
        <begin position="380"/>
        <end position="391"/>
    </location>
</feature>
<keyword evidence="6" id="KW-1185">Reference proteome</keyword>
<dbReference type="GO" id="GO:0000398">
    <property type="term" value="P:mRNA splicing, via spliceosome"/>
    <property type="evidence" value="ECO:0007669"/>
    <property type="project" value="TreeGrafter"/>
</dbReference>
<dbReference type="AlphaFoldDB" id="A0AAD2CBR0"/>
<feature type="domain" description="OCRE" evidence="4">
    <location>
        <begin position="141"/>
        <end position="184"/>
    </location>
</feature>
<dbReference type="Proteomes" id="UP001295423">
    <property type="component" value="Unassembled WGS sequence"/>
</dbReference>
<feature type="region of interest" description="Disordered" evidence="3">
    <location>
        <begin position="334"/>
        <end position="427"/>
    </location>
</feature>
<keyword evidence="2" id="KW-0539">Nucleus</keyword>
<dbReference type="PANTHER" id="PTHR13948:SF3">
    <property type="entry name" value="FI21118P1"/>
    <property type="match status" value="1"/>
</dbReference>
<protein>
    <recommendedName>
        <fullName evidence="4">OCRE domain-containing protein</fullName>
    </recommendedName>
</protein>